<name>A0AC61QJC7_9BACT</name>
<sequence>MIIDLRLDGNKYRQIELESAKSIRDILKDTDIPADKILSFKIDHTQYVNEEFIPQHSMMIDCITFNHPEGSRIYQDSAIFILAKAVNSLLGIQHSLVVEHSIGDGVFCEVFGAQRWTEQDCNRVKEEMIKIVESDLPIDKITVPISEALEIFSTMGRKDVIKNLKYNYRDEVSIYRCGKYYDIFLRPLADRTGRVKEFDIVYQEPGFILRFPTGKECKLAQPFVFPKKLFQLHQEHDKWLDILGVHNIIDVNKLTDNYDISEFILVEEALHEKKIAEIAAAIVSEPKIKLILIAGPSSSGKTTFAKRLSIQLLACKTKPVMISLDDYFIDREKTVRKENGEYDFESIYALDLDFLNLQLTQLLAGQEIELPHYDFTRGIRRRSNVIVKLRENDVIVIEGIHGLNELLTSSIKAENKVKIYVSALNQLNIDNHNRIATTDCRLIRRIIRDYQYRGYTAIETIQRWPSVREGEEKNIFPYQENADFMFNSSLTYELGVLRKYAWKLLLSVPKSSAGYTEAQRLLALLSNIKDIPDSLVPYNSIIREFTNGSIFRY</sequence>
<keyword evidence="1" id="KW-0418">Kinase</keyword>
<comment type="caution">
    <text evidence="1">The sequence shown here is derived from an EMBL/GenBank/DDBJ whole genome shotgun (WGS) entry which is preliminary data.</text>
</comment>
<evidence type="ECO:0000313" key="2">
    <source>
        <dbReference type="Proteomes" id="UP000294588"/>
    </source>
</evidence>
<reference evidence="1" key="1">
    <citation type="submission" date="2019-03" db="EMBL/GenBank/DDBJ databases">
        <title>Candidatus Syntrophosphaera thermopropionivorans: a novel player in syntrophic propionate oxidation during anaerobic digestion.</title>
        <authorList>
            <person name="Dyksma S."/>
        </authorList>
    </citation>
    <scope>NUCLEOTIDE SEQUENCE</scope>
    <source>
        <strain evidence="1">W5</strain>
    </source>
</reference>
<evidence type="ECO:0000313" key="1">
    <source>
        <dbReference type="EMBL" id="TDF73147.1"/>
    </source>
</evidence>
<gene>
    <name evidence="1" type="ORF">E0946_03795</name>
</gene>
<protein>
    <submittedName>
        <fullName evidence="1">Nucleoside kinase</fullName>
    </submittedName>
</protein>
<accession>A0AC61QJC7</accession>
<organism evidence="1 2">
    <name type="scientific">Candidatus Syntrophosphaera thermopropionivorans</name>
    <dbReference type="NCBI Taxonomy" id="2593015"/>
    <lineage>
        <taxon>Bacteria</taxon>
        <taxon>Pseudomonadati</taxon>
        <taxon>Candidatus Cloacimonadota</taxon>
        <taxon>Candidatus Cloacimonadia</taxon>
        <taxon>Candidatus Cloacimonadales</taxon>
        <taxon>Candidatus Cloacimonadaceae</taxon>
        <taxon>Candidatus Syntrophosphaera</taxon>
    </lineage>
</organism>
<keyword evidence="2" id="KW-1185">Reference proteome</keyword>
<dbReference type="Proteomes" id="UP000294588">
    <property type="component" value="Unassembled WGS sequence"/>
</dbReference>
<dbReference type="EMBL" id="SMOG01000008">
    <property type="protein sequence ID" value="TDF73147.1"/>
    <property type="molecule type" value="Genomic_DNA"/>
</dbReference>
<proteinExistence type="predicted"/>
<keyword evidence="1" id="KW-0808">Transferase</keyword>